<evidence type="ECO:0000256" key="1">
    <source>
        <dbReference type="SAM" id="MobiDB-lite"/>
    </source>
</evidence>
<feature type="region of interest" description="Disordered" evidence="1">
    <location>
        <begin position="335"/>
        <end position="356"/>
    </location>
</feature>
<proteinExistence type="predicted"/>
<evidence type="ECO:0000313" key="2">
    <source>
        <dbReference type="EnsemblPlants" id="AUR62037780-RA:cds"/>
    </source>
</evidence>
<organism evidence="2 3">
    <name type="scientific">Chenopodium quinoa</name>
    <name type="common">Quinoa</name>
    <dbReference type="NCBI Taxonomy" id="63459"/>
    <lineage>
        <taxon>Eukaryota</taxon>
        <taxon>Viridiplantae</taxon>
        <taxon>Streptophyta</taxon>
        <taxon>Embryophyta</taxon>
        <taxon>Tracheophyta</taxon>
        <taxon>Spermatophyta</taxon>
        <taxon>Magnoliopsida</taxon>
        <taxon>eudicotyledons</taxon>
        <taxon>Gunneridae</taxon>
        <taxon>Pentapetalae</taxon>
        <taxon>Caryophyllales</taxon>
        <taxon>Chenopodiaceae</taxon>
        <taxon>Chenopodioideae</taxon>
        <taxon>Atripliceae</taxon>
        <taxon>Chenopodium</taxon>
    </lineage>
</organism>
<dbReference type="Gramene" id="AUR62037780-RA">
    <property type="protein sequence ID" value="AUR62037780-RA:cds"/>
    <property type="gene ID" value="AUR62037780"/>
</dbReference>
<dbReference type="Proteomes" id="UP000596660">
    <property type="component" value="Unplaced"/>
</dbReference>
<dbReference type="AlphaFoldDB" id="A0A803MZE0"/>
<accession>A0A803MZE0</accession>
<dbReference type="EnsemblPlants" id="AUR62037780-RA">
    <property type="protein sequence ID" value="AUR62037780-RA:cds"/>
    <property type="gene ID" value="AUR62037780"/>
</dbReference>
<reference evidence="2" key="1">
    <citation type="journal article" date="2017" name="Nature">
        <title>The genome of Chenopodium quinoa.</title>
        <authorList>
            <person name="Jarvis D.E."/>
            <person name="Ho Y.S."/>
            <person name="Lightfoot D.J."/>
            <person name="Schmoeckel S.M."/>
            <person name="Li B."/>
            <person name="Borm T.J.A."/>
            <person name="Ohyanagi H."/>
            <person name="Mineta K."/>
            <person name="Michell C.T."/>
            <person name="Saber N."/>
            <person name="Kharbatia N.M."/>
            <person name="Rupper R.R."/>
            <person name="Sharp A.R."/>
            <person name="Dally N."/>
            <person name="Boughton B.A."/>
            <person name="Woo Y.H."/>
            <person name="Gao G."/>
            <person name="Schijlen E.G.W.M."/>
            <person name="Guo X."/>
            <person name="Momin A.A."/>
            <person name="Negrao S."/>
            <person name="Al-Babili S."/>
            <person name="Gehring C."/>
            <person name="Roessner U."/>
            <person name="Jung C."/>
            <person name="Murphy K."/>
            <person name="Arold S.T."/>
            <person name="Gojobori T."/>
            <person name="van der Linden C.G."/>
            <person name="van Loo E.N."/>
            <person name="Jellen E.N."/>
            <person name="Maughan P.J."/>
            <person name="Tester M."/>
        </authorList>
    </citation>
    <scope>NUCLEOTIDE SEQUENCE [LARGE SCALE GENOMIC DNA]</scope>
    <source>
        <strain evidence="2">cv. PI 614886</strain>
    </source>
</reference>
<name>A0A803MZE0_CHEQI</name>
<reference evidence="2" key="2">
    <citation type="submission" date="2021-03" db="UniProtKB">
        <authorList>
            <consortium name="EnsemblPlants"/>
        </authorList>
    </citation>
    <scope>IDENTIFICATION</scope>
</reference>
<protein>
    <submittedName>
        <fullName evidence="2">Uncharacterized protein</fullName>
    </submittedName>
</protein>
<keyword evidence="3" id="KW-1185">Reference proteome</keyword>
<sequence length="412" mass="46746">MFLNIAVHLLFRDRDMDTGAQMCIGGSRWGSIFQIYSRRCESLSAIHHQLKLQGFLKSKHNNYTMPSPGADMGKYCNYCHDYGHNTNVCSDLRHAVQQLIDDGKIPIPRSWTPPTLRFTDVDLPNDYIIDDPKSLTFTLGKSWLQHIGAIASALHQKVRFSTPGGVITIHGDAVLPHMATTVCNMVSFGEGSTSRPKKENCERSLWDLLSNSSMYREAFSDYLNRTIINASTPFRDLREIFKLDPHQVKDDLIINGLINDSMDHEMIYHNIKYHHVHIDEESSINMCPYHTFVDWEFEEEELKLVTIDDFCNNDVYENVCGKIDAIVIYKGSASAPPPHHDSKVASPLHLDDGNGDRVAPTKIEEDILMLKEVMKGMTKAEPWLDIHGLTLFPKAQLPPGFKMPNLTRFDGT</sequence>
<evidence type="ECO:0000313" key="3">
    <source>
        <dbReference type="Proteomes" id="UP000596660"/>
    </source>
</evidence>
<feature type="compositionally biased region" description="Basic and acidic residues" evidence="1">
    <location>
        <begin position="338"/>
        <end position="355"/>
    </location>
</feature>